<evidence type="ECO:0000256" key="4">
    <source>
        <dbReference type="ARBA" id="ARBA00023015"/>
    </source>
</evidence>
<comment type="subcellular location">
    <subcellularLocation>
        <location evidence="1">Nucleus</location>
    </subcellularLocation>
</comment>
<reference evidence="12" key="1">
    <citation type="submission" date="2025-08" db="UniProtKB">
        <authorList>
            <consortium name="RefSeq"/>
        </authorList>
    </citation>
    <scope>IDENTIFICATION</scope>
</reference>
<keyword evidence="5" id="KW-0238">DNA-binding</keyword>
<dbReference type="InterPro" id="IPR036390">
    <property type="entry name" value="WH_DNA-bd_sf"/>
</dbReference>
<evidence type="ECO:0000256" key="2">
    <source>
        <dbReference type="ARBA" id="ARBA00022499"/>
    </source>
</evidence>
<keyword evidence="6" id="KW-0010">Activator</keyword>
<evidence type="ECO:0000256" key="7">
    <source>
        <dbReference type="ARBA" id="ARBA00023163"/>
    </source>
</evidence>
<name>A0A6P8EHG3_CLUHA</name>
<dbReference type="FunFam" id="1.10.10.10:FF:000065">
    <property type="entry name" value="Interferon regulatory factor"/>
    <property type="match status" value="1"/>
</dbReference>
<dbReference type="PANTHER" id="PTHR11949:SF17">
    <property type="entry name" value="IRF TRYPTOPHAN PENTAD REPEAT DOMAIN-CONTAINING PROTEIN"/>
    <property type="match status" value="1"/>
</dbReference>
<sequence>MPVDRMLMRPWLEEQINSASINNLVWLNKQKKIFQIPWMHAARHGWELDKDAPLFMNWAIHTGKYHPGVDQPDPKTWKANFRCAMNSLPDIEEVKDKSIKKGSNAFKVYRMLTTSERSMKKEKRKLEKEQNKAKKRKSGDDTSSKGSDGPTPEEEEKVEHEADSTVTIDLHPTVSDDSTDNQLVINEMPDVCAVVEVTTELEEVSDSQVSTKREEPPITSSTIYPRLQVSPISSCGESDAESEYSDEDSKEEWDMRCLSEPRVTCSVVRFPSCKAPSNSTFFNSEKINFKVTSCQEESPMIAYNIRPWWRPHLAIRPVPGRLHSGPQVQPRYSSHKRPQHIQHVASEICPPVHPHTSTQVPTQTKINVRAQTMSHMFSPRGVHICLTKPVHISGPKQVPPCAHILVFLCIVLWHHKIVPTCPHQSDPKPVFTCYTRAGLICSNRVALIGTPKQIPSYLLIPVLMCLHKSVPMSIP</sequence>
<keyword evidence="3" id="KW-0832">Ubl conjugation</keyword>
<dbReference type="SMART" id="SM00348">
    <property type="entry name" value="IRF"/>
    <property type="match status" value="1"/>
</dbReference>
<evidence type="ECO:0000313" key="12">
    <source>
        <dbReference type="RefSeq" id="XP_031415463.1"/>
    </source>
</evidence>
<dbReference type="OrthoDB" id="6538197at2759"/>
<evidence type="ECO:0000256" key="8">
    <source>
        <dbReference type="ARBA" id="ARBA00023242"/>
    </source>
</evidence>
<dbReference type="Pfam" id="PF00605">
    <property type="entry name" value="IRF"/>
    <property type="match status" value="1"/>
</dbReference>
<evidence type="ECO:0000313" key="11">
    <source>
        <dbReference type="Proteomes" id="UP000515152"/>
    </source>
</evidence>
<keyword evidence="7" id="KW-0804">Transcription</keyword>
<dbReference type="InterPro" id="IPR001346">
    <property type="entry name" value="Interferon_reg_fact_DNA-bd_dom"/>
</dbReference>
<keyword evidence="11" id="KW-1185">Reference proteome</keyword>
<evidence type="ECO:0000256" key="9">
    <source>
        <dbReference type="SAM" id="MobiDB-lite"/>
    </source>
</evidence>
<evidence type="ECO:0000256" key="3">
    <source>
        <dbReference type="ARBA" id="ARBA00022843"/>
    </source>
</evidence>
<keyword evidence="8" id="KW-0539">Nucleus</keyword>
<feature type="compositionally biased region" description="Basic and acidic residues" evidence="9">
    <location>
        <begin position="124"/>
        <end position="143"/>
    </location>
</feature>
<feature type="compositionally biased region" description="Acidic residues" evidence="9">
    <location>
        <begin position="238"/>
        <end position="250"/>
    </location>
</feature>
<evidence type="ECO:0000256" key="1">
    <source>
        <dbReference type="ARBA" id="ARBA00004123"/>
    </source>
</evidence>
<feature type="domain" description="IRF tryptophan pentad repeat" evidence="10">
    <location>
        <begin position="5"/>
        <end position="113"/>
    </location>
</feature>
<dbReference type="Proteomes" id="UP000515152">
    <property type="component" value="Chromosome 22"/>
</dbReference>
<dbReference type="GO" id="GO:0000981">
    <property type="term" value="F:DNA-binding transcription factor activity, RNA polymerase II-specific"/>
    <property type="evidence" value="ECO:0007669"/>
    <property type="project" value="TreeGrafter"/>
</dbReference>
<dbReference type="RefSeq" id="XP_031415463.1">
    <property type="nucleotide sequence ID" value="XM_031559603.2"/>
</dbReference>
<dbReference type="CDD" id="cd00103">
    <property type="entry name" value="IRF"/>
    <property type="match status" value="1"/>
</dbReference>
<dbReference type="GO" id="GO:0005634">
    <property type="term" value="C:nucleus"/>
    <property type="evidence" value="ECO:0007669"/>
    <property type="project" value="UniProtKB-SubCell"/>
</dbReference>
<dbReference type="SUPFAM" id="SSF46785">
    <property type="entry name" value="Winged helix' DNA-binding domain"/>
    <property type="match status" value="1"/>
</dbReference>
<evidence type="ECO:0000256" key="6">
    <source>
        <dbReference type="ARBA" id="ARBA00023159"/>
    </source>
</evidence>
<dbReference type="PRINTS" id="PR00267">
    <property type="entry name" value="INTFRNREGFCT"/>
</dbReference>
<dbReference type="Gene3D" id="1.10.10.10">
    <property type="entry name" value="Winged helix-like DNA-binding domain superfamily/Winged helix DNA-binding domain"/>
    <property type="match status" value="1"/>
</dbReference>
<dbReference type="GO" id="GO:0000978">
    <property type="term" value="F:RNA polymerase II cis-regulatory region sequence-specific DNA binding"/>
    <property type="evidence" value="ECO:0007669"/>
    <property type="project" value="TreeGrafter"/>
</dbReference>
<dbReference type="KEGG" id="char:105902166"/>
<dbReference type="InterPro" id="IPR036388">
    <property type="entry name" value="WH-like_DNA-bd_sf"/>
</dbReference>
<evidence type="ECO:0000259" key="10">
    <source>
        <dbReference type="PROSITE" id="PS51507"/>
    </source>
</evidence>
<keyword evidence="2" id="KW-1017">Isopeptide bond</keyword>
<dbReference type="GO" id="GO:0002376">
    <property type="term" value="P:immune system process"/>
    <property type="evidence" value="ECO:0007669"/>
    <property type="project" value="TreeGrafter"/>
</dbReference>
<dbReference type="AlphaFoldDB" id="A0A6P8EHG3"/>
<feature type="region of interest" description="Disordered" evidence="9">
    <location>
        <begin position="202"/>
        <end position="250"/>
    </location>
</feature>
<protein>
    <submittedName>
        <fullName evidence="12">Interferon regulatory factor 2-like</fullName>
    </submittedName>
</protein>
<dbReference type="PANTHER" id="PTHR11949">
    <property type="entry name" value="INTERFERON REGULATORY FACTOR"/>
    <property type="match status" value="1"/>
</dbReference>
<organism evidence="11 12">
    <name type="scientific">Clupea harengus</name>
    <name type="common">Atlantic herring</name>
    <dbReference type="NCBI Taxonomy" id="7950"/>
    <lineage>
        <taxon>Eukaryota</taxon>
        <taxon>Metazoa</taxon>
        <taxon>Chordata</taxon>
        <taxon>Craniata</taxon>
        <taxon>Vertebrata</taxon>
        <taxon>Euteleostomi</taxon>
        <taxon>Actinopterygii</taxon>
        <taxon>Neopterygii</taxon>
        <taxon>Teleostei</taxon>
        <taxon>Clupei</taxon>
        <taxon>Clupeiformes</taxon>
        <taxon>Clupeoidei</taxon>
        <taxon>Clupeidae</taxon>
        <taxon>Clupea</taxon>
    </lineage>
</organism>
<keyword evidence="4" id="KW-0805">Transcription regulation</keyword>
<dbReference type="PROSITE" id="PS51507">
    <property type="entry name" value="IRF_2"/>
    <property type="match status" value="1"/>
</dbReference>
<dbReference type="GeneID" id="105902166"/>
<feature type="region of interest" description="Disordered" evidence="9">
    <location>
        <begin position="117"/>
        <end position="180"/>
    </location>
</feature>
<evidence type="ECO:0000256" key="5">
    <source>
        <dbReference type="ARBA" id="ARBA00023125"/>
    </source>
</evidence>
<accession>A0A6P8EHG3</accession>
<gene>
    <name evidence="12" type="primary">LOC105902166</name>
</gene>
<proteinExistence type="predicted"/>